<accession>A0A1X4XZV1</accession>
<dbReference type="PANTHER" id="PTHR23305">
    <property type="entry name" value="OBG GTPASE FAMILY"/>
    <property type="match status" value="1"/>
</dbReference>
<dbReference type="Gene3D" id="3.10.20.30">
    <property type="match status" value="1"/>
</dbReference>
<evidence type="ECO:0000259" key="7">
    <source>
        <dbReference type="PROSITE" id="PS51710"/>
    </source>
</evidence>
<dbReference type="GO" id="GO:0005737">
    <property type="term" value="C:cytoplasm"/>
    <property type="evidence" value="ECO:0007669"/>
    <property type="project" value="TreeGrafter"/>
</dbReference>
<dbReference type="Gene3D" id="3.40.50.300">
    <property type="entry name" value="P-loop containing nucleotide triphosphate hydrolases"/>
    <property type="match status" value="1"/>
</dbReference>
<dbReference type="SUPFAM" id="SSF52540">
    <property type="entry name" value="P-loop containing nucleoside triphosphate hydrolases"/>
    <property type="match status" value="1"/>
</dbReference>
<evidence type="ECO:0000313" key="9">
    <source>
        <dbReference type="EMBL" id="OSS43079.1"/>
    </source>
</evidence>
<dbReference type="InterPro" id="IPR006073">
    <property type="entry name" value="GTP-bd"/>
</dbReference>
<dbReference type="OrthoDB" id="9810373at2"/>
<gene>
    <name evidence="6" type="primary">ychF</name>
    <name evidence="9" type="ORF">DESAMIL20_187</name>
</gene>
<dbReference type="GO" id="GO:0016887">
    <property type="term" value="F:ATP hydrolysis activity"/>
    <property type="evidence" value="ECO:0007669"/>
    <property type="project" value="UniProtKB-UniRule"/>
</dbReference>
<comment type="cofactor">
    <cofactor evidence="1">
        <name>Mg(2+)</name>
        <dbReference type="ChEBI" id="CHEBI:18420"/>
    </cofactor>
</comment>
<reference evidence="9 10" key="1">
    <citation type="journal article" date="2017" name="Front. Microbiol.">
        <title>Genome Sequence of Desulfurella amilsii Strain TR1 and Comparative Genomics of Desulfurellaceae Family.</title>
        <authorList>
            <person name="Florentino A.P."/>
            <person name="Stams A.J."/>
            <person name="Sanchez-Andrea I."/>
        </authorList>
    </citation>
    <scope>NUCLEOTIDE SEQUENCE [LARGE SCALE GENOMIC DNA]</scope>
    <source>
        <strain evidence="9 10">TR1</strain>
    </source>
</reference>
<dbReference type="RefSeq" id="WP_086033002.1">
    <property type="nucleotide sequence ID" value="NZ_MDSU01000001.1"/>
</dbReference>
<dbReference type="InterPro" id="IPR012675">
    <property type="entry name" value="Beta-grasp_dom_sf"/>
</dbReference>
<dbReference type="CDD" id="cd04867">
    <property type="entry name" value="TGS_YchF_OLA1"/>
    <property type="match status" value="1"/>
</dbReference>
<evidence type="ECO:0000256" key="4">
    <source>
        <dbReference type="ARBA" id="ARBA00022840"/>
    </source>
</evidence>
<feature type="domain" description="OBG-type G" evidence="7">
    <location>
        <begin position="3"/>
        <end position="247"/>
    </location>
</feature>
<dbReference type="Gene3D" id="1.10.150.300">
    <property type="entry name" value="TGS-like domain"/>
    <property type="match status" value="1"/>
</dbReference>
<sequence>MSLECGIIGLPNVGKSTTFNALSKANAKSSNFPFCTIEPNVGIALVKDKRIDILANIVKPANIVYPTVKFVDIAGLVKGASKGEGLGNQFLSHIRDVNVIVHLVRCFENEDIIHVEGSIDPKRDIDIINTEIILSDLQIVENKLSKAKKANKQEAVILEEIKSKLEKGEKLYDLTKDQESLIKELKLISAKKMIYVSNVDEKSINGNKYTKIVAQIASQEKAPFMIISSKIEEDLVQMEDAEKKEYLEMLGLNESGLEKLSKLAYELLDLISFFTAGPKEVRGWPIEKGTVAKKAAKEIHSDIERGFIRAEVISFDDYVKSGGEKRAKEMGLVRLEGKDYMIQDGDIVYFRFNV</sequence>
<evidence type="ECO:0000256" key="2">
    <source>
        <dbReference type="ARBA" id="ARBA00022723"/>
    </source>
</evidence>
<comment type="similarity">
    <text evidence="6">Belongs to the TRAFAC class OBG-HflX-like GTPase superfamily. OBG GTPase family. YchF/OLA1 subfamily.</text>
</comment>
<dbReference type="InterPro" id="IPR013029">
    <property type="entry name" value="YchF_C"/>
</dbReference>
<keyword evidence="2" id="KW-0479">Metal-binding</keyword>
<dbReference type="GO" id="GO:0005525">
    <property type="term" value="F:GTP binding"/>
    <property type="evidence" value="ECO:0007669"/>
    <property type="project" value="InterPro"/>
</dbReference>
<dbReference type="HAMAP" id="MF_00944">
    <property type="entry name" value="YchF_OLA1_ATPase"/>
    <property type="match status" value="1"/>
</dbReference>
<evidence type="ECO:0000313" key="10">
    <source>
        <dbReference type="Proteomes" id="UP000194141"/>
    </source>
</evidence>
<proteinExistence type="inferred from homology"/>
<dbReference type="SUPFAM" id="SSF81271">
    <property type="entry name" value="TGS-like"/>
    <property type="match status" value="1"/>
</dbReference>
<dbReference type="InterPro" id="IPR027417">
    <property type="entry name" value="P-loop_NTPase"/>
</dbReference>
<dbReference type="Pfam" id="PF01926">
    <property type="entry name" value="MMR_HSR1"/>
    <property type="match status" value="1"/>
</dbReference>
<dbReference type="FunFam" id="3.10.20.30:FF:000001">
    <property type="entry name" value="Ribosome-binding ATPase YchF"/>
    <property type="match status" value="1"/>
</dbReference>
<dbReference type="Proteomes" id="UP000194141">
    <property type="component" value="Unassembled WGS sequence"/>
</dbReference>
<keyword evidence="3 6" id="KW-0547">Nucleotide-binding</keyword>
<evidence type="ECO:0000256" key="3">
    <source>
        <dbReference type="ARBA" id="ARBA00022741"/>
    </source>
</evidence>
<dbReference type="InterPro" id="IPR004095">
    <property type="entry name" value="TGS"/>
</dbReference>
<dbReference type="NCBIfam" id="TIGR00092">
    <property type="entry name" value="redox-regulated ATPase YchF"/>
    <property type="match status" value="1"/>
</dbReference>
<keyword evidence="4 6" id="KW-0067">ATP-binding</keyword>
<protein>
    <recommendedName>
        <fullName evidence="6">Ribosome-binding ATPase YchF</fullName>
    </recommendedName>
</protein>
<dbReference type="InterPro" id="IPR031167">
    <property type="entry name" value="G_OBG"/>
</dbReference>
<dbReference type="Pfam" id="PF06071">
    <property type="entry name" value="YchF-GTPase_C"/>
    <property type="match status" value="1"/>
</dbReference>
<dbReference type="PANTHER" id="PTHR23305:SF18">
    <property type="entry name" value="OBG-TYPE G DOMAIN-CONTAINING PROTEIN"/>
    <property type="match status" value="1"/>
</dbReference>
<evidence type="ECO:0000256" key="6">
    <source>
        <dbReference type="HAMAP-Rule" id="MF_00944"/>
    </source>
</evidence>
<dbReference type="GO" id="GO:0005524">
    <property type="term" value="F:ATP binding"/>
    <property type="evidence" value="ECO:0007669"/>
    <property type="project" value="UniProtKB-UniRule"/>
</dbReference>
<dbReference type="PROSITE" id="PS51880">
    <property type="entry name" value="TGS"/>
    <property type="match status" value="1"/>
</dbReference>
<organism evidence="9 10">
    <name type="scientific">Desulfurella amilsii</name>
    <dbReference type="NCBI Taxonomy" id="1562698"/>
    <lineage>
        <taxon>Bacteria</taxon>
        <taxon>Pseudomonadati</taxon>
        <taxon>Campylobacterota</taxon>
        <taxon>Desulfurellia</taxon>
        <taxon>Desulfurellales</taxon>
        <taxon>Desulfurellaceae</taxon>
        <taxon>Desulfurella</taxon>
    </lineage>
</organism>
<dbReference type="PRINTS" id="PR00326">
    <property type="entry name" value="GTP1OBG"/>
</dbReference>
<dbReference type="InterPro" id="IPR041706">
    <property type="entry name" value="YchF_N"/>
</dbReference>
<keyword evidence="10" id="KW-1185">Reference proteome</keyword>
<dbReference type="CDD" id="cd01900">
    <property type="entry name" value="YchF"/>
    <property type="match status" value="1"/>
</dbReference>
<evidence type="ECO:0000256" key="5">
    <source>
        <dbReference type="ARBA" id="ARBA00022842"/>
    </source>
</evidence>
<evidence type="ECO:0000256" key="1">
    <source>
        <dbReference type="ARBA" id="ARBA00001946"/>
    </source>
</evidence>
<comment type="function">
    <text evidence="6">ATPase that binds to both the 70S ribosome and the 50S ribosomal subunit in a nucleotide-independent manner.</text>
</comment>
<dbReference type="InterPro" id="IPR012676">
    <property type="entry name" value="TGS-like"/>
</dbReference>
<comment type="caution">
    <text evidence="9">The sequence shown here is derived from an EMBL/GenBank/DDBJ whole genome shotgun (WGS) entry which is preliminary data.</text>
</comment>
<keyword evidence="5" id="KW-0460">Magnesium</keyword>
<dbReference type="GO" id="GO:0043023">
    <property type="term" value="F:ribosomal large subunit binding"/>
    <property type="evidence" value="ECO:0007669"/>
    <property type="project" value="UniProtKB-UniRule"/>
</dbReference>
<dbReference type="EMBL" id="MDSU01000001">
    <property type="protein sequence ID" value="OSS43079.1"/>
    <property type="molecule type" value="Genomic_DNA"/>
</dbReference>
<dbReference type="InterPro" id="IPR004396">
    <property type="entry name" value="ATPase_YchF/OLA1"/>
</dbReference>
<dbReference type="AlphaFoldDB" id="A0A1X4XZV1"/>
<dbReference type="FunFam" id="1.10.150.300:FF:000001">
    <property type="entry name" value="Ribosome-binding ATPase YchF"/>
    <property type="match status" value="1"/>
</dbReference>
<feature type="binding site" evidence="6">
    <location>
        <begin position="12"/>
        <end position="17"/>
    </location>
    <ligand>
        <name>ATP</name>
        <dbReference type="ChEBI" id="CHEBI:30616"/>
    </ligand>
</feature>
<evidence type="ECO:0000259" key="8">
    <source>
        <dbReference type="PROSITE" id="PS51880"/>
    </source>
</evidence>
<dbReference type="GO" id="GO:0046872">
    <property type="term" value="F:metal ion binding"/>
    <property type="evidence" value="ECO:0007669"/>
    <property type="project" value="UniProtKB-KW"/>
</dbReference>
<dbReference type="InterPro" id="IPR023192">
    <property type="entry name" value="TGS-like_dom_sf"/>
</dbReference>
<dbReference type="PIRSF" id="PIRSF006641">
    <property type="entry name" value="CHP00092"/>
    <property type="match status" value="1"/>
</dbReference>
<dbReference type="PROSITE" id="PS51710">
    <property type="entry name" value="G_OBG"/>
    <property type="match status" value="1"/>
</dbReference>
<name>A0A1X4XZV1_9BACT</name>
<dbReference type="STRING" id="1562698.DESAMIL20_187"/>
<feature type="domain" description="TGS" evidence="8">
    <location>
        <begin position="269"/>
        <end position="352"/>
    </location>
</feature>